<gene>
    <name evidence="2" type="ORF">LH29_19750</name>
</gene>
<organism evidence="2 3">
    <name type="scientific">Draconibacterium sediminis</name>
    <dbReference type="NCBI Taxonomy" id="1544798"/>
    <lineage>
        <taxon>Bacteria</taxon>
        <taxon>Pseudomonadati</taxon>
        <taxon>Bacteroidota</taxon>
        <taxon>Bacteroidia</taxon>
        <taxon>Marinilabiliales</taxon>
        <taxon>Prolixibacteraceae</taxon>
        <taxon>Draconibacterium</taxon>
    </lineage>
</organism>
<accession>A0A0D8JAF3</accession>
<comment type="similarity">
    <text evidence="1">Belongs to the HAD-like hydrolase superfamily. CbbY/CbbZ/Gph/YieH family.</text>
</comment>
<dbReference type="InterPro" id="IPR023198">
    <property type="entry name" value="PGP-like_dom2"/>
</dbReference>
<dbReference type="SFLD" id="SFLDG01135">
    <property type="entry name" value="C1.5.6:_HAD__Beta-PGM__Phospha"/>
    <property type="match status" value="1"/>
</dbReference>
<dbReference type="CDD" id="cd07505">
    <property type="entry name" value="HAD_BPGM-like"/>
    <property type="match status" value="1"/>
</dbReference>
<dbReference type="InterPro" id="IPR041492">
    <property type="entry name" value="HAD_2"/>
</dbReference>
<dbReference type="PRINTS" id="PR00413">
    <property type="entry name" value="HADHALOGNASE"/>
</dbReference>
<comment type="caution">
    <text evidence="2">The sequence shown here is derived from an EMBL/GenBank/DDBJ whole genome shotgun (WGS) entry which is preliminary data.</text>
</comment>
<dbReference type="EMBL" id="JRHC01000005">
    <property type="protein sequence ID" value="KJF42758.1"/>
    <property type="molecule type" value="Genomic_DNA"/>
</dbReference>
<dbReference type="InterPro" id="IPR023214">
    <property type="entry name" value="HAD_sf"/>
</dbReference>
<dbReference type="RefSeq" id="WP_045032702.1">
    <property type="nucleotide sequence ID" value="NZ_JRHC01000005.1"/>
</dbReference>
<dbReference type="NCBIfam" id="TIGR02009">
    <property type="entry name" value="PGMB-YQAB-SF"/>
    <property type="match status" value="1"/>
</dbReference>
<dbReference type="InterPro" id="IPR006439">
    <property type="entry name" value="HAD-SF_hydro_IA"/>
</dbReference>
<dbReference type="InterPro" id="IPR036412">
    <property type="entry name" value="HAD-like_sf"/>
</dbReference>
<dbReference type="InterPro" id="IPR051806">
    <property type="entry name" value="HAD-like_SPP"/>
</dbReference>
<proteinExistence type="inferred from homology"/>
<dbReference type="AlphaFoldDB" id="A0A0D8JAF3"/>
<dbReference type="GO" id="GO:0050308">
    <property type="term" value="F:sugar-phosphatase activity"/>
    <property type="evidence" value="ECO:0007669"/>
    <property type="project" value="TreeGrafter"/>
</dbReference>
<dbReference type="PANTHER" id="PTHR43481">
    <property type="entry name" value="FRUCTOSE-1-PHOSPHATE PHOSPHATASE"/>
    <property type="match status" value="1"/>
</dbReference>
<dbReference type="Gene3D" id="3.40.50.1000">
    <property type="entry name" value="HAD superfamily/HAD-like"/>
    <property type="match status" value="1"/>
</dbReference>
<dbReference type="NCBIfam" id="TIGR01509">
    <property type="entry name" value="HAD-SF-IA-v3"/>
    <property type="match status" value="1"/>
</dbReference>
<dbReference type="STRING" id="1544798.LH29_19750"/>
<sequence>MQKLEIDPKAKGLIFDLDGTLADTMPVHFVAYQKILKKYGIDYSAKMFLALAGVPVVETIVKINEVYGASLNPEEVGNEKEAEYERMMDKIKPIDPVIDLVKQYHGKLPIAVGTGGYTRLSWKTLEIIGLKDYIEILVSANDVQNPKPHPETFLRCAEQMGVKPEDCQVFEDGEPGMKAARAAGMMATLVTDYYDVFKA</sequence>
<protein>
    <submittedName>
        <fullName evidence="2">Phosphatase</fullName>
    </submittedName>
</protein>
<keyword evidence="3" id="KW-1185">Reference proteome</keyword>
<dbReference type="Proteomes" id="UP000032544">
    <property type="component" value="Unassembled WGS sequence"/>
</dbReference>
<dbReference type="SFLD" id="SFLDS00003">
    <property type="entry name" value="Haloacid_Dehalogenase"/>
    <property type="match status" value="1"/>
</dbReference>
<evidence type="ECO:0000313" key="2">
    <source>
        <dbReference type="EMBL" id="KJF42758.1"/>
    </source>
</evidence>
<dbReference type="Gene3D" id="1.10.150.240">
    <property type="entry name" value="Putative phosphatase, domain 2"/>
    <property type="match status" value="1"/>
</dbReference>
<dbReference type="Pfam" id="PF13419">
    <property type="entry name" value="HAD_2"/>
    <property type="match status" value="1"/>
</dbReference>
<name>A0A0D8JAF3_9BACT</name>
<dbReference type="PANTHER" id="PTHR43481:SF4">
    <property type="entry name" value="GLYCEROL-1-PHOSPHATE PHOSPHOHYDROLASE 1-RELATED"/>
    <property type="match status" value="1"/>
</dbReference>
<dbReference type="OrthoDB" id="9797743at2"/>
<evidence type="ECO:0000256" key="1">
    <source>
        <dbReference type="ARBA" id="ARBA00006171"/>
    </source>
</evidence>
<dbReference type="InterPro" id="IPR010976">
    <property type="entry name" value="B-phosphoglucomutase_hydrolase"/>
</dbReference>
<evidence type="ECO:0000313" key="3">
    <source>
        <dbReference type="Proteomes" id="UP000032544"/>
    </source>
</evidence>
<dbReference type="SFLD" id="SFLDG01129">
    <property type="entry name" value="C1.5:_HAD__Beta-PGM__Phosphata"/>
    <property type="match status" value="1"/>
</dbReference>
<reference evidence="2 3" key="1">
    <citation type="submission" date="2014-09" db="EMBL/GenBank/DDBJ databases">
        <title>Draft Genome Sequence of Draconibacterium sp. JN14CK-3.</title>
        <authorList>
            <person name="Dong C."/>
            <person name="Lai Q."/>
            <person name="Shao Z."/>
        </authorList>
    </citation>
    <scope>NUCLEOTIDE SEQUENCE [LARGE SCALE GENOMIC DNA]</scope>
    <source>
        <strain evidence="2 3">JN14CK-3</strain>
    </source>
</reference>
<dbReference type="SUPFAM" id="SSF56784">
    <property type="entry name" value="HAD-like"/>
    <property type="match status" value="1"/>
</dbReference>